<sequence>MPFNPSLLTERLKNRDFDFLISKKDMTETIFNKDEIIFRLIKVQKSEIPDFTSFVIAAMGASGSDEWEMQNSSFMGTDETSMLEKISVFQIYWKLHLAIETYIEGNIQYIYEVDTDPSKKDNGSEISYIIETADSFIYFFTSHFYY</sequence>
<dbReference type="RefSeq" id="WP_034750444.1">
    <property type="nucleotide sequence ID" value="NZ_JPRI01000012.1"/>
</dbReference>
<reference evidence="1 2" key="1">
    <citation type="submission" date="2014-07" db="EMBL/GenBank/DDBJ databases">
        <title>Genome of Chryseobacterium vrystaatense LMG 22846.</title>
        <authorList>
            <person name="Pipes S.E."/>
            <person name="Stropko S.J."/>
            <person name="Newman J.D."/>
        </authorList>
    </citation>
    <scope>NUCLEOTIDE SEQUENCE [LARGE SCALE GENOMIC DNA]</scope>
    <source>
        <strain evidence="1 2">LMG 22846</strain>
    </source>
</reference>
<keyword evidence="2" id="KW-1185">Reference proteome</keyword>
<dbReference type="Proteomes" id="UP000028719">
    <property type="component" value="Unassembled WGS sequence"/>
</dbReference>
<organism evidence="1 2">
    <name type="scientific">Chryseobacterium vrystaatense</name>
    <dbReference type="NCBI Taxonomy" id="307480"/>
    <lineage>
        <taxon>Bacteria</taxon>
        <taxon>Pseudomonadati</taxon>
        <taxon>Bacteroidota</taxon>
        <taxon>Flavobacteriia</taxon>
        <taxon>Flavobacteriales</taxon>
        <taxon>Weeksellaceae</taxon>
        <taxon>Chryseobacterium group</taxon>
        <taxon>Chryseobacterium</taxon>
    </lineage>
</organism>
<comment type="caution">
    <text evidence="1">The sequence shown here is derived from an EMBL/GenBank/DDBJ whole genome shotgun (WGS) entry which is preliminary data.</text>
</comment>
<protein>
    <submittedName>
        <fullName evidence="1">Uncharacterized protein</fullName>
    </submittedName>
</protein>
<gene>
    <name evidence="1" type="ORF">IW16_24485</name>
</gene>
<proteinExistence type="predicted"/>
<dbReference type="EMBL" id="JPRI01000012">
    <property type="protein sequence ID" value="KFF23428.1"/>
    <property type="molecule type" value="Genomic_DNA"/>
</dbReference>
<name>A0ABR4UG78_9FLAO</name>
<evidence type="ECO:0000313" key="2">
    <source>
        <dbReference type="Proteomes" id="UP000028719"/>
    </source>
</evidence>
<evidence type="ECO:0000313" key="1">
    <source>
        <dbReference type="EMBL" id="KFF23428.1"/>
    </source>
</evidence>
<accession>A0ABR4UG78</accession>